<dbReference type="PANTHER" id="PTHR43434">
    <property type="entry name" value="PHOSPHOGLYCOLATE PHOSPHATASE"/>
    <property type="match status" value="1"/>
</dbReference>
<evidence type="ECO:0008006" key="3">
    <source>
        <dbReference type="Google" id="ProtNLM"/>
    </source>
</evidence>
<dbReference type="Gene3D" id="1.10.150.240">
    <property type="entry name" value="Putative phosphatase, domain 2"/>
    <property type="match status" value="1"/>
</dbReference>
<organism evidence="1 2">
    <name type="scientific">Candidatus Harrisonbacteria bacterium RIFCSPLOWO2_02_FULL_41_13b</name>
    <dbReference type="NCBI Taxonomy" id="1798409"/>
    <lineage>
        <taxon>Bacteria</taxon>
        <taxon>Candidatus Harrisoniibacteriota</taxon>
    </lineage>
</organism>
<dbReference type="Proteomes" id="UP000177690">
    <property type="component" value="Unassembled WGS sequence"/>
</dbReference>
<sequence>MLKFPIKAVLFDCDGTLVDDLKEHHRIWPKIFREFKLGRFNTRAGRSVGDFLKRSGLSSIEIRKFWKRFNSLEFDMSPKAFRGVNQLLKIFKKKKILIAIVTNRPTVFNYLSFLIQAGLDISLVDYFVNHDSTPSLVKLCPNQFSASAGKPHSEILKPIIKILKKLPGFPESVLMVGDSWADLHLAQNCHFQFAGVMSGSMKTLKGWKAFGLRDQDVIFKEVSGLIKLFK</sequence>
<dbReference type="SFLD" id="SFLDG01129">
    <property type="entry name" value="C1.5:_HAD__Beta-PGM__Phosphata"/>
    <property type="match status" value="1"/>
</dbReference>
<dbReference type="InterPro" id="IPR023198">
    <property type="entry name" value="PGP-like_dom2"/>
</dbReference>
<dbReference type="SFLD" id="SFLDS00003">
    <property type="entry name" value="Haloacid_Dehalogenase"/>
    <property type="match status" value="1"/>
</dbReference>
<dbReference type="GO" id="GO:0006281">
    <property type="term" value="P:DNA repair"/>
    <property type="evidence" value="ECO:0007669"/>
    <property type="project" value="TreeGrafter"/>
</dbReference>
<dbReference type="PANTHER" id="PTHR43434:SF1">
    <property type="entry name" value="PHOSPHOGLYCOLATE PHOSPHATASE"/>
    <property type="match status" value="1"/>
</dbReference>
<comment type="caution">
    <text evidence="1">The sequence shown here is derived from an EMBL/GenBank/DDBJ whole genome shotgun (WGS) entry which is preliminary data.</text>
</comment>
<dbReference type="GO" id="GO:0008967">
    <property type="term" value="F:phosphoglycolate phosphatase activity"/>
    <property type="evidence" value="ECO:0007669"/>
    <property type="project" value="TreeGrafter"/>
</dbReference>
<gene>
    <name evidence="1" type="ORF">A3I24_00490</name>
</gene>
<proteinExistence type="predicted"/>
<dbReference type="Gene3D" id="3.40.50.1000">
    <property type="entry name" value="HAD superfamily/HAD-like"/>
    <property type="match status" value="1"/>
</dbReference>
<name>A0A1G1ZS46_9BACT</name>
<dbReference type="InterPro" id="IPR036412">
    <property type="entry name" value="HAD-like_sf"/>
</dbReference>
<evidence type="ECO:0000313" key="2">
    <source>
        <dbReference type="Proteomes" id="UP000177690"/>
    </source>
</evidence>
<dbReference type="GO" id="GO:0005829">
    <property type="term" value="C:cytosol"/>
    <property type="evidence" value="ECO:0007669"/>
    <property type="project" value="TreeGrafter"/>
</dbReference>
<dbReference type="InterPro" id="IPR023214">
    <property type="entry name" value="HAD_sf"/>
</dbReference>
<accession>A0A1G1ZS46</accession>
<evidence type="ECO:0000313" key="1">
    <source>
        <dbReference type="EMBL" id="OGY66946.1"/>
    </source>
</evidence>
<dbReference type="SUPFAM" id="SSF56784">
    <property type="entry name" value="HAD-like"/>
    <property type="match status" value="1"/>
</dbReference>
<dbReference type="STRING" id="1798409.A3I24_00490"/>
<dbReference type="EMBL" id="MHJL01000032">
    <property type="protein sequence ID" value="OGY66946.1"/>
    <property type="molecule type" value="Genomic_DNA"/>
</dbReference>
<protein>
    <recommendedName>
        <fullName evidence="3">HAD family hydrolase</fullName>
    </recommendedName>
</protein>
<dbReference type="Pfam" id="PF00702">
    <property type="entry name" value="Hydrolase"/>
    <property type="match status" value="1"/>
</dbReference>
<dbReference type="AlphaFoldDB" id="A0A1G1ZS46"/>
<reference evidence="1 2" key="1">
    <citation type="journal article" date="2016" name="Nat. Commun.">
        <title>Thousands of microbial genomes shed light on interconnected biogeochemical processes in an aquifer system.</title>
        <authorList>
            <person name="Anantharaman K."/>
            <person name="Brown C.T."/>
            <person name="Hug L.A."/>
            <person name="Sharon I."/>
            <person name="Castelle C.J."/>
            <person name="Probst A.J."/>
            <person name="Thomas B.C."/>
            <person name="Singh A."/>
            <person name="Wilkins M.J."/>
            <person name="Karaoz U."/>
            <person name="Brodie E.L."/>
            <person name="Williams K.H."/>
            <person name="Hubbard S.S."/>
            <person name="Banfield J.F."/>
        </authorList>
    </citation>
    <scope>NUCLEOTIDE SEQUENCE [LARGE SCALE GENOMIC DNA]</scope>
</reference>
<dbReference type="InterPro" id="IPR050155">
    <property type="entry name" value="HAD-like_hydrolase_sf"/>
</dbReference>